<organism evidence="1 2">
    <name type="scientific">Streptomyces luteogriseus</name>
    <dbReference type="NCBI Taxonomy" id="68233"/>
    <lineage>
        <taxon>Bacteria</taxon>
        <taxon>Bacillati</taxon>
        <taxon>Actinomycetota</taxon>
        <taxon>Actinomycetes</taxon>
        <taxon>Kitasatosporales</taxon>
        <taxon>Streptomycetaceae</taxon>
        <taxon>Streptomyces</taxon>
    </lineage>
</organism>
<dbReference type="AlphaFoldDB" id="A0A7W7DLR3"/>
<gene>
    <name evidence="1" type="ORF">BJ965_002843</name>
</gene>
<dbReference type="Proteomes" id="UP000565089">
    <property type="component" value="Unassembled WGS sequence"/>
</dbReference>
<dbReference type="GeneID" id="95794822"/>
<sequence>MADPESFGGGWIFEEGLRPFCETIAEFSGYEFDDLDWQAVGNALPHTDVEKPDGWYDYPLSGRVPLTLLVADDPGSAVVFVRVTGNPDGRTRAQIEAALHIFSMYTVR</sequence>
<name>A0A7W7DLR3_9ACTN</name>
<evidence type="ECO:0000313" key="2">
    <source>
        <dbReference type="Proteomes" id="UP000565089"/>
    </source>
</evidence>
<protein>
    <submittedName>
        <fullName evidence="1">Uncharacterized protein</fullName>
    </submittedName>
</protein>
<comment type="caution">
    <text evidence="1">The sequence shown here is derived from an EMBL/GenBank/DDBJ whole genome shotgun (WGS) entry which is preliminary data.</text>
</comment>
<dbReference type="RefSeq" id="WP_184908961.1">
    <property type="nucleotide sequence ID" value="NZ_JACHMS010000001.1"/>
</dbReference>
<dbReference type="EMBL" id="JACHMS010000001">
    <property type="protein sequence ID" value="MBB4712961.1"/>
    <property type="molecule type" value="Genomic_DNA"/>
</dbReference>
<accession>A0A7W7DLR3</accession>
<proteinExistence type="predicted"/>
<evidence type="ECO:0000313" key="1">
    <source>
        <dbReference type="EMBL" id="MBB4712961.1"/>
    </source>
</evidence>
<reference evidence="1 2" key="1">
    <citation type="submission" date="2020-08" db="EMBL/GenBank/DDBJ databases">
        <title>Sequencing the genomes of 1000 actinobacteria strains.</title>
        <authorList>
            <person name="Klenk H.-P."/>
        </authorList>
    </citation>
    <scope>NUCLEOTIDE SEQUENCE [LARGE SCALE GENOMIC DNA]</scope>
    <source>
        <strain evidence="1 2">DSM 40483</strain>
    </source>
</reference>
<keyword evidence="2" id="KW-1185">Reference proteome</keyword>